<dbReference type="InterPro" id="IPR001387">
    <property type="entry name" value="Cro/C1-type_HTH"/>
</dbReference>
<dbReference type="AlphaFoldDB" id="A0A1Y0Y5G1"/>
<organism evidence="2 3">
    <name type="scientific">Acetobacter pasteurianus subsp. pasteurianus</name>
    <dbReference type="NCBI Taxonomy" id="481145"/>
    <lineage>
        <taxon>Bacteria</taxon>
        <taxon>Pseudomonadati</taxon>
        <taxon>Pseudomonadota</taxon>
        <taxon>Alphaproteobacteria</taxon>
        <taxon>Acetobacterales</taxon>
        <taxon>Acetobacteraceae</taxon>
        <taxon>Acetobacter</taxon>
    </lineage>
</organism>
<dbReference type="OrthoDB" id="9797172at2"/>
<dbReference type="Gene3D" id="1.10.260.40">
    <property type="entry name" value="lambda repressor-like DNA-binding domains"/>
    <property type="match status" value="1"/>
</dbReference>
<dbReference type="SUPFAM" id="SSF47413">
    <property type="entry name" value="lambda repressor-like DNA-binding domains"/>
    <property type="match status" value="1"/>
</dbReference>
<reference evidence="2 3" key="1">
    <citation type="submission" date="2017-05" db="EMBL/GenBank/DDBJ databases">
        <title>Genome sequence of Acetobacter pasteurianus subsp. pasteurianus strain SRCM101342.</title>
        <authorList>
            <person name="Cho S.H."/>
        </authorList>
    </citation>
    <scope>NUCLEOTIDE SEQUENCE [LARGE SCALE GENOMIC DNA]</scope>
    <source>
        <strain evidence="2 3">SRCM101342</strain>
    </source>
</reference>
<dbReference type="CDD" id="cd00093">
    <property type="entry name" value="HTH_XRE"/>
    <property type="match status" value="1"/>
</dbReference>
<protein>
    <submittedName>
        <fullName evidence="2">Putative transcriptional regulator in ATPase CF(0) region</fullName>
    </submittedName>
</protein>
<evidence type="ECO:0000313" key="3">
    <source>
        <dbReference type="Proteomes" id="UP000196205"/>
    </source>
</evidence>
<evidence type="ECO:0000259" key="1">
    <source>
        <dbReference type="PROSITE" id="PS50943"/>
    </source>
</evidence>
<dbReference type="Pfam" id="PF01381">
    <property type="entry name" value="HTH_3"/>
    <property type="match status" value="1"/>
</dbReference>
<dbReference type="SMART" id="SM00530">
    <property type="entry name" value="HTH_XRE"/>
    <property type="match status" value="1"/>
</dbReference>
<dbReference type="GO" id="GO:0003677">
    <property type="term" value="F:DNA binding"/>
    <property type="evidence" value="ECO:0007669"/>
    <property type="project" value="InterPro"/>
</dbReference>
<dbReference type="PROSITE" id="PS50943">
    <property type="entry name" value="HTH_CROC1"/>
    <property type="match status" value="1"/>
</dbReference>
<accession>A0A1Y0Y5G1</accession>
<evidence type="ECO:0000313" key="2">
    <source>
        <dbReference type="EMBL" id="ARW48701.1"/>
    </source>
</evidence>
<feature type="domain" description="HTH cro/C1-type" evidence="1">
    <location>
        <begin position="78"/>
        <end position="132"/>
    </location>
</feature>
<name>A0A1Y0Y5G1_ACEPA</name>
<dbReference type="Proteomes" id="UP000196205">
    <property type="component" value="Chromosome"/>
</dbReference>
<proteinExistence type="predicted"/>
<dbReference type="EMBL" id="CP021509">
    <property type="protein sequence ID" value="ARW48701.1"/>
    <property type="molecule type" value="Genomic_DNA"/>
</dbReference>
<sequence length="138" mass="15461">MANHLLARGIKEMGYAQPRTLPAPGHAVVCAVSYRNMRECVPMAAQIDLEHLLGTYRPAPQVETPKRIRNDKCLGFRIRQRRQQLSMSMQQLGAAIGCTYQQVQKYESGKNAIKATLLPTFATALDVPLTWFFEGLEA</sequence>
<gene>
    <name evidence="2" type="ORF">S1001342_02402</name>
</gene>
<dbReference type="InterPro" id="IPR010982">
    <property type="entry name" value="Lambda_DNA-bd_dom_sf"/>
</dbReference>